<dbReference type="Proteomes" id="UP000244080">
    <property type="component" value="Unassembled WGS sequence"/>
</dbReference>
<dbReference type="AlphaFoldDB" id="A0A2T5DXJ8"/>
<name>A0A2T5DXJ8_VIBSP</name>
<comment type="caution">
    <text evidence="1">The sequence shown here is derived from an EMBL/GenBank/DDBJ whole genome shotgun (WGS) entry which is preliminary data.</text>
</comment>
<gene>
    <name evidence="1" type="ORF">CWO36_24105</name>
</gene>
<accession>A0A2T5DXJ8</accession>
<reference evidence="1 2" key="1">
    <citation type="submission" date="2017-11" db="EMBL/GenBank/DDBJ databases">
        <title>Population delineation of vibrios coincides with oyster pathogenicity.</title>
        <authorList>
            <person name="Bruto M."/>
            <person name="Labreuche Y."/>
            <person name="James A."/>
            <person name="Piel D."/>
            <person name="Chenivesse S."/>
            <person name="Petton B."/>
            <person name="Polz M.F."/>
            <person name="Le Roux F."/>
        </authorList>
    </citation>
    <scope>NUCLEOTIDE SEQUENCE [LARGE SCALE GENOMIC DNA]</scope>
    <source>
        <strain evidence="1 2">1F_55</strain>
    </source>
</reference>
<sequence>MKDNELRLRSLVKRVKGMAALGCDGSPTEMDNESLQQVMQVMLESACEIEQILESSELSSKQERPKAIRLA</sequence>
<dbReference type="EMBL" id="PIGA01000068">
    <property type="protein sequence ID" value="PTP11767.1"/>
    <property type="molecule type" value="Genomic_DNA"/>
</dbReference>
<evidence type="ECO:0000313" key="2">
    <source>
        <dbReference type="Proteomes" id="UP000244080"/>
    </source>
</evidence>
<dbReference type="RefSeq" id="WP_017085693.1">
    <property type="nucleotide sequence ID" value="NZ_CAWNZY010000082.1"/>
</dbReference>
<protein>
    <submittedName>
        <fullName evidence="1">Uncharacterized protein</fullName>
    </submittedName>
</protein>
<organism evidence="1 2">
    <name type="scientific">Vibrio splendidus</name>
    <dbReference type="NCBI Taxonomy" id="29497"/>
    <lineage>
        <taxon>Bacteria</taxon>
        <taxon>Pseudomonadati</taxon>
        <taxon>Pseudomonadota</taxon>
        <taxon>Gammaproteobacteria</taxon>
        <taxon>Vibrionales</taxon>
        <taxon>Vibrionaceae</taxon>
        <taxon>Vibrio</taxon>
    </lineage>
</organism>
<proteinExistence type="predicted"/>
<evidence type="ECO:0000313" key="1">
    <source>
        <dbReference type="EMBL" id="PTP11767.1"/>
    </source>
</evidence>